<evidence type="ECO:0008006" key="5">
    <source>
        <dbReference type="Google" id="ProtNLM"/>
    </source>
</evidence>
<evidence type="ECO:0000256" key="1">
    <source>
        <dbReference type="SAM" id="Phobius"/>
    </source>
</evidence>
<proteinExistence type="predicted"/>
<dbReference type="AlphaFoldDB" id="K2NEK0"/>
<accession>K2NEK0</accession>
<evidence type="ECO:0000313" key="4">
    <source>
        <dbReference type="Proteomes" id="UP000007350"/>
    </source>
</evidence>
<organism evidence="3 4">
    <name type="scientific">Trypanosoma cruzi marinkellei</name>
    <dbReference type="NCBI Taxonomy" id="85056"/>
    <lineage>
        <taxon>Eukaryota</taxon>
        <taxon>Discoba</taxon>
        <taxon>Euglenozoa</taxon>
        <taxon>Kinetoplastea</taxon>
        <taxon>Metakinetoplastina</taxon>
        <taxon>Trypanosomatida</taxon>
        <taxon>Trypanosomatidae</taxon>
        <taxon>Trypanosoma</taxon>
        <taxon>Schizotrypanum</taxon>
    </lineage>
</organism>
<evidence type="ECO:0000256" key="2">
    <source>
        <dbReference type="SAM" id="SignalP"/>
    </source>
</evidence>
<dbReference type="EMBL" id="AHKC01009267">
    <property type="protein sequence ID" value="EKF33396.1"/>
    <property type="molecule type" value="Genomic_DNA"/>
</dbReference>
<feature type="signal peptide" evidence="2">
    <location>
        <begin position="1"/>
        <end position="32"/>
    </location>
</feature>
<keyword evidence="1" id="KW-0472">Membrane</keyword>
<evidence type="ECO:0000313" key="3">
    <source>
        <dbReference type="EMBL" id="EKF33396.1"/>
    </source>
</evidence>
<keyword evidence="2" id="KW-0732">Signal</keyword>
<reference evidence="3 4" key="1">
    <citation type="journal article" date="2012" name="BMC Genomics">
        <title>Comparative genomic analysis of human infective Trypanosoma cruzi lineages with the bat-restricted subspecies T. cruzi marinkellei.</title>
        <authorList>
            <person name="Franzen O."/>
            <person name="Talavera-Lopez C."/>
            <person name="Ochaya S."/>
            <person name="Butler C.E."/>
            <person name="Messenger L.A."/>
            <person name="Lewis M.D."/>
            <person name="Llewellyn M.S."/>
            <person name="Marinkelle C.J."/>
            <person name="Tyler K.M."/>
            <person name="Miles M.A."/>
            <person name="Andersson B."/>
        </authorList>
    </citation>
    <scope>NUCLEOTIDE SEQUENCE [LARGE SCALE GENOMIC DNA]</scope>
    <source>
        <strain evidence="3 4">B7</strain>
    </source>
</reference>
<protein>
    <recommendedName>
        <fullName evidence="5">AB hydrolase-1 domain-containing protein</fullName>
    </recommendedName>
</protein>
<name>K2NEK0_TRYCR</name>
<dbReference type="OrthoDB" id="425534at2759"/>
<keyword evidence="1" id="KW-1133">Transmembrane helix</keyword>
<sequence length="587" mass="66857">MTVNRMRKSNLFSVAFLLHIFILLACFSSLAALATDPPIPFWSTYGCKEGFNFCANVTTKESWSEDGNSMYLFIDALMYEDDPEKANTTVWYVGDNFDDSWASDLRREGFNVVRFSFRGSEFAYPQVTCRPDQYVKDHCIPDVECAEEIRIFGLNMLHYSTKETAMDLIWVIKQLGKRYLNVIVTEGLGSLVVQRALEMEDELGNVSVIMAGFTHPQYFDIFESISGYDAVLQRVLARCEGDKSLLCISRVGALEGLWNRFVNVMRAAETNTLKCNKLLNWGISAKRMHTEYRSIVAALLKKPQNPLLLSDWKLLQLLPSFIYRLQRCDERDQRALTQLREFINSPERSRCPTFMLQRYNWLLNELVLKNPPPAPKTLMDTLSLERVVLPSITLLRQLYDTYNAFPKYSIAKITVARTQVPLLLIPSDIDPLFSLGMAAQASIDYGATVRRLPHQSNLPVANTAANCIKANLIHYRLNGRWADESQCKLDNIYHLDFTSFDAYDFYGVMDAWEFTTPNTAELLVNNSAANKTSPPCEGTSGGSSRAMGFITVLFVLTLLGLFGMTYLYWTKARSLKFSDDFYSNLNH</sequence>
<dbReference type="SUPFAM" id="SSF53474">
    <property type="entry name" value="alpha/beta-Hydrolases"/>
    <property type="match status" value="1"/>
</dbReference>
<feature type="chain" id="PRO_5003862076" description="AB hydrolase-1 domain-containing protein" evidence="2">
    <location>
        <begin position="33"/>
        <end position="587"/>
    </location>
</feature>
<gene>
    <name evidence="3" type="ORF">MOQ_002737</name>
</gene>
<comment type="caution">
    <text evidence="3">The sequence shown here is derived from an EMBL/GenBank/DDBJ whole genome shotgun (WGS) entry which is preliminary data.</text>
</comment>
<dbReference type="Proteomes" id="UP000007350">
    <property type="component" value="Unassembled WGS sequence"/>
</dbReference>
<keyword evidence="1" id="KW-0812">Transmembrane</keyword>
<dbReference type="InterPro" id="IPR029058">
    <property type="entry name" value="AB_hydrolase_fold"/>
</dbReference>
<keyword evidence="4" id="KW-1185">Reference proteome</keyword>
<feature type="transmembrane region" description="Helical" evidence="1">
    <location>
        <begin position="546"/>
        <end position="569"/>
    </location>
</feature>
<dbReference type="PROSITE" id="PS51257">
    <property type="entry name" value="PROKAR_LIPOPROTEIN"/>
    <property type="match status" value="1"/>
</dbReference>